<evidence type="ECO:0000256" key="1">
    <source>
        <dbReference type="ARBA" id="ARBA00002480"/>
    </source>
</evidence>
<keyword evidence="5" id="KW-0999">Mitochondrion inner membrane</keyword>
<keyword evidence="8" id="KW-0472">Membrane</keyword>
<comment type="similarity">
    <text evidence="3">Belongs to the cytochrome c oxidase subunit 5C family.</text>
</comment>
<evidence type="ECO:0000256" key="7">
    <source>
        <dbReference type="ARBA" id="ARBA00023128"/>
    </source>
</evidence>
<keyword evidence="10" id="KW-1185">Reference proteome</keyword>
<dbReference type="Gramene" id="KZN10238">
    <property type="protein sequence ID" value="KZN10238"/>
    <property type="gene ID" value="DCAR_002894"/>
</dbReference>
<accession>A0A166HGU4</accession>
<evidence type="ECO:0000256" key="3">
    <source>
        <dbReference type="ARBA" id="ARBA00009591"/>
    </source>
</evidence>
<protein>
    <submittedName>
        <fullName evidence="9">Uncharacterized protein</fullName>
    </submittedName>
</protein>
<dbReference type="InterPro" id="IPR008432">
    <property type="entry name" value="COX5C"/>
</dbReference>
<dbReference type="Proteomes" id="UP000077755">
    <property type="component" value="Chromosome 1"/>
</dbReference>
<gene>
    <name evidence="9" type="ORF">DCAR_0103037</name>
</gene>
<reference evidence="9" key="1">
    <citation type="journal article" date="2016" name="Nat. Genet.">
        <title>A high-quality carrot genome assembly provides new insights into carotenoid accumulation and asterid genome evolution.</title>
        <authorList>
            <person name="Iorizzo M."/>
            <person name="Ellison S."/>
            <person name="Senalik D."/>
            <person name="Zeng P."/>
            <person name="Satapoomin P."/>
            <person name="Huang J."/>
            <person name="Bowman M."/>
            <person name="Iovene M."/>
            <person name="Sanseverino W."/>
            <person name="Cavagnaro P."/>
            <person name="Yildiz M."/>
            <person name="Macko-Podgorni A."/>
            <person name="Moranska E."/>
            <person name="Grzebelus E."/>
            <person name="Grzebelus D."/>
            <person name="Ashrafi H."/>
            <person name="Zheng Z."/>
            <person name="Cheng S."/>
            <person name="Spooner D."/>
            <person name="Van Deynze A."/>
            <person name="Simon P."/>
        </authorList>
    </citation>
    <scope>NUCLEOTIDE SEQUENCE</scope>
    <source>
        <tissue evidence="9">Leaf</tissue>
    </source>
</reference>
<name>A0A166HGU4_DAUCS</name>
<sequence>MGGGPRIVHEKLRGPNLVKEIAVAATMGLVIASFWKYKHWEMKNTRRQFYDMLDRGEVSVVIDE</sequence>
<keyword evidence="7" id="KW-0496">Mitochondrion</keyword>
<evidence type="ECO:0000256" key="2">
    <source>
        <dbReference type="ARBA" id="ARBA00004273"/>
    </source>
</evidence>
<reference evidence="9" key="2">
    <citation type="submission" date="2022-03" db="EMBL/GenBank/DDBJ databases">
        <title>Draft title - Genomic analysis of global carrot germplasm unveils the trajectory of domestication and the origin of high carotenoid orange carrot.</title>
        <authorList>
            <person name="Iorizzo M."/>
            <person name="Ellison S."/>
            <person name="Senalik D."/>
            <person name="Macko-Podgorni A."/>
            <person name="Grzebelus D."/>
            <person name="Bostan H."/>
            <person name="Rolling W."/>
            <person name="Curaba J."/>
            <person name="Simon P."/>
        </authorList>
    </citation>
    <scope>NUCLEOTIDE SEQUENCE</scope>
    <source>
        <tissue evidence="9">Leaf</tissue>
    </source>
</reference>
<evidence type="ECO:0000313" key="10">
    <source>
        <dbReference type="Proteomes" id="UP000077755"/>
    </source>
</evidence>
<keyword evidence="4" id="KW-0812">Transmembrane</keyword>
<evidence type="ECO:0000256" key="6">
    <source>
        <dbReference type="ARBA" id="ARBA00022989"/>
    </source>
</evidence>
<keyword evidence="6" id="KW-1133">Transmembrane helix</keyword>
<dbReference type="PANTHER" id="PTHR34372:SF2">
    <property type="entry name" value="CYTOCHROME C OXIDASE SUBUNIT 5C-2-RELATED"/>
    <property type="match status" value="1"/>
</dbReference>
<proteinExistence type="inferred from homology"/>
<dbReference type="GO" id="GO:0005743">
    <property type="term" value="C:mitochondrial inner membrane"/>
    <property type="evidence" value="ECO:0007669"/>
    <property type="project" value="UniProtKB-SubCell"/>
</dbReference>
<evidence type="ECO:0000256" key="4">
    <source>
        <dbReference type="ARBA" id="ARBA00022692"/>
    </source>
</evidence>
<comment type="subcellular location">
    <subcellularLocation>
        <location evidence="2">Mitochondrion inner membrane</location>
    </subcellularLocation>
</comment>
<dbReference type="AlphaFoldDB" id="A0A166HGU4"/>
<evidence type="ECO:0000256" key="8">
    <source>
        <dbReference type="ARBA" id="ARBA00023136"/>
    </source>
</evidence>
<evidence type="ECO:0000256" key="5">
    <source>
        <dbReference type="ARBA" id="ARBA00022792"/>
    </source>
</evidence>
<dbReference type="PANTHER" id="PTHR34372">
    <property type="entry name" value="CYTOCHROME C OXIDASE SUBUNIT 5C-2-RELATED"/>
    <property type="match status" value="1"/>
</dbReference>
<evidence type="ECO:0000313" key="9">
    <source>
        <dbReference type="EMBL" id="WOG83859.1"/>
    </source>
</evidence>
<comment type="function">
    <text evidence="1">This protein is one of the nuclear-coded polypeptide chains of cytochrome c oxidase, the terminal oxidase in mitochondrial electron transport.</text>
</comment>
<dbReference type="EMBL" id="CP093343">
    <property type="protein sequence ID" value="WOG83859.1"/>
    <property type="molecule type" value="Genomic_DNA"/>
</dbReference>
<organism evidence="9 10">
    <name type="scientific">Daucus carota subsp. sativus</name>
    <name type="common">Carrot</name>
    <dbReference type="NCBI Taxonomy" id="79200"/>
    <lineage>
        <taxon>Eukaryota</taxon>
        <taxon>Viridiplantae</taxon>
        <taxon>Streptophyta</taxon>
        <taxon>Embryophyta</taxon>
        <taxon>Tracheophyta</taxon>
        <taxon>Spermatophyta</taxon>
        <taxon>Magnoliopsida</taxon>
        <taxon>eudicotyledons</taxon>
        <taxon>Gunneridae</taxon>
        <taxon>Pentapetalae</taxon>
        <taxon>asterids</taxon>
        <taxon>campanulids</taxon>
        <taxon>Apiales</taxon>
        <taxon>Apiaceae</taxon>
        <taxon>Apioideae</taxon>
        <taxon>Scandiceae</taxon>
        <taxon>Daucinae</taxon>
        <taxon>Daucus</taxon>
        <taxon>Daucus sect. Daucus</taxon>
    </lineage>
</organism>